<name>A0A367EHX3_9ACTN</name>
<protein>
    <submittedName>
        <fullName evidence="5">Extracellular solute-binding protein</fullName>
    </submittedName>
</protein>
<dbReference type="SUPFAM" id="SSF53850">
    <property type="entry name" value="Periplasmic binding protein-like II"/>
    <property type="match status" value="1"/>
</dbReference>
<evidence type="ECO:0000313" key="6">
    <source>
        <dbReference type="Proteomes" id="UP000253507"/>
    </source>
</evidence>
<dbReference type="InterPro" id="IPR050490">
    <property type="entry name" value="Bact_solute-bd_prot1"/>
</dbReference>
<evidence type="ECO:0000256" key="2">
    <source>
        <dbReference type="ARBA" id="ARBA00022448"/>
    </source>
</evidence>
<dbReference type="PANTHER" id="PTHR43649">
    <property type="entry name" value="ARABINOSE-BINDING PROTEIN-RELATED"/>
    <property type="match status" value="1"/>
</dbReference>
<reference evidence="5 6" key="1">
    <citation type="submission" date="2018-06" db="EMBL/GenBank/DDBJ databases">
        <title>Streptomyces reniochalinae sp. nov. and Streptomyces diacarnus sp. nov. from marine sponges.</title>
        <authorList>
            <person name="Li L."/>
        </authorList>
    </citation>
    <scope>NUCLEOTIDE SEQUENCE [LARGE SCALE GENOMIC DNA]</scope>
    <source>
        <strain evidence="5 6">LHW50302</strain>
    </source>
</reference>
<dbReference type="InterPro" id="IPR006059">
    <property type="entry name" value="SBP"/>
</dbReference>
<keyword evidence="2" id="KW-0813">Transport</keyword>
<gene>
    <name evidence="5" type="ORF">DQ392_17650</name>
</gene>
<dbReference type="OrthoDB" id="8317736at2"/>
<proteinExistence type="inferred from homology"/>
<dbReference type="PANTHER" id="PTHR43649:SF34">
    <property type="entry name" value="ABC TRANSPORTER PERIPLASMIC-BINDING PROTEIN YCJN-RELATED"/>
    <property type="match status" value="1"/>
</dbReference>
<evidence type="ECO:0000256" key="1">
    <source>
        <dbReference type="ARBA" id="ARBA00008520"/>
    </source>
</evidence>
<dbReference type="PROSITE" id="PS51257">
    <property type="entry name" value="PROKAR_LIPOPROTEIN"/>
    <property type="match status" value="1"/>
</dbReference>
<sequence>MRRNRVLAAVAAGLLLTGALTACSASGEDGVVTVKLLQYQEARAAVVKDLIPEFERAMAKKGRRVKVELVTDILTDDQFRTKITQQFYSGTAPDVVDMGGSNVTGMAGAGYLLKLDKYLHAWDGWDEYYPSVKDGARQRDGSYYSVPHEASVQSLFYRKDVLKRLGIDTSQPRTWHELVARLKQVRAKTGEAPIVLPAGTAWGDGSWSEGLLPIVAGTGSTLYDEKSGKWKLRSKGLSAAFDLYADLVKAKLLPVRDLQNPNPWEPTKYQKFPEGTLPVAAQGSWGWKYDWGPEGAAPIKDSRKRIGTWDYPALVPGTEPAPISGGGFGYSVNADAAHPDAAVELAKWLSSGKALAKQLAAVGAVSPRKGLSHTAPYRNEPSLLQTEEKLKSSIQPPLGDGEDRVSQAVQGATAKIVSGEADGSQAADAFAEEAEELLGSTRVAK</sequence>
<keyword evidence="3 4" id="KW-0732">Signal</keyword>
<feature type="signal peptide" evidence="4">
    <location>
        <begin position="1"/>
        <end position="22"/>
    </location>
</feature>
<dbReference type="Pfam" id="PF01547">
    <property type="entry name" value="SBP_bac_1"/>
    <property type="match status" value="1"/>
</dbReference>
<comment type="similarity">
    <text evidence="1">Belongs to the bacterial solute-binding protein 1 family.</text>
</comment>
<feature type="chain" id="PRO_5039036922" evidence="4">
    <location>
        <begin position="23"/>
        <end position="445"/>
    </location>
</feature>
<organism evidence="5 6">
    <name type="scientific">Streptomyces reniochalinae</name>
    <dbReference type="NCBI Taxonomy" id="2250578"/>
    <lineage>
        <taxon>Bacteria</taxon>
        <taxon>Bacillati</taxon>
        <taxon>Actinomycetota</taxon>
        <taxon>Actinomycetes</taxon>
        <taxon>Kitasatosporales</taxon>
        <taxon>Streptomycetaceae</taxon>
        <taxon>Streptomyces</taxon>
    </lineage>
</organism>
<dbReference type="Proteomes" id="UP000253507">
    <property type="component" value="Unassembled WGS sequence"/>
</dbReference>
<accession>A0A367EHX3</accession>
<evidence type="ECO:0000256" key="3">
    <source>
        <dbReference type="ARBA" id="ARBA00022729"/>
    </source>
</evidence>
<dbReference type="Gene3D" id="3.40.190.10">
    <property type="entry name" value="Periplasmic binding protein-like II"/>
    <property type="match status" value="1"/>
</dbReference>
<evidence type="ECO:0000256" key="4">
    <source>
        <dbReference type="SAM" id="SignalP"/>
    </source>
</evidence>
<dbReference type="AlphaFoldDB" id="A0A367EHX3"/>
<keyword evidence="6" id="KW-1185">Reference proteome</keyword>
<dbReference type="RefSeq" id="WP_114016574.1">
    <property type="nucleotide sequence ID" value="NZ_QOIM01000036.1"/>
</dbReference>
<evidence type="ECO:0000313" key="5">
    <source>
        <dbReference type="EMBL" id="RCG17664.1"/>
    </source>
</evidence>
<dbReference type="EMBL" id="QOIM01000036">
    <property type="protein sequence ID" value="RCG17664.1"/>
    <property type="molecule type" value="Genomic_DNA"/>
</dbReference>
<comment type="caution">
    <text evidence="5">The sequence shown here is derived from an EMBL/GenBank/DDBJ whole genome shotgun (WGS) entry which is preliminary data.</text>
</comment>